<feature type="region of interest" description="Disordered" evidence="2">
    <location>
        <begin position="350"/>
        <end position="369"/>
    </location>
</feature>
<dbReference type="InterPro" id="IPR024078">
    <property type="entry name" value="LmbE-like_dom_sf"/>
</dbReference>
<evidence type="ECO:0000256" key="1">
    <source>
        <dbReference type="NCBIfam" id="TIGR00502"/>
    </source>
</evidence>
<dbReference type="Gene3D" id="3.40.50.1360">
    <property type="match status" value="1"/>
</dbReference>
<dbReference type="InterPro" id="IPR006148">
    <property type="entry name" value="Glc/Gal-6P_isomerase"/>
</dbReference>
<dbReference type="InterPro" id="IPR052960">
    <property type="entry name" value="GlcN6P_deaminase-like"/>
</dbReference>
<dbReference type="Pfam" id="PF01182">
    <property type="entry name" value="Glucosamine_iso"/>
    <property type="match status" value="1"/>
</dbReference>
<dbReference type="CDD" id="cd01399">
    <property type="entry name" value="GlcN6P_deaminase"/>
    <property type="match status" value="1"/>
</dbReference>
<sequence length="655" mass="74658">MEGYFDTVNEKEIGLNMEKFLTDREFEHLNTTIYEDANTGSKWIAQEIISLIKSRQEKGQKVVLGLATGSSPLKVYEELIRAHKEDGLSFSNVLTFNLDEYYPMQPESVHSYVRFMKENLFDHIDILPENTHVPDGTLKMEEVPEFCRNYELKIREAGGIDLQILGIGRTGHIGFNEPGSGIRSTTRMVTLDGLTRRDAAPGFGGISHVPRRAITMGVGTIMQAKKIILMAWGNGKAPIIREAVEGPITESVPTTFLQEHHNCDIILDKPAAEKLSRIDYPWLVRDIDWTDEMIKKAVCSLSLKLSKPVLKLTNEDYSENGLDQLITLKGPVHDINIKVFNMLQHTITGWPGGKPEADDSQRPERAEPKKKRVLIFSPHPDDDVISMGGTVQRLVDQGHEVHVAYQTSGNIAVMDDDARRYARFVKDFNDQFNISTKESDAAYKEIVGFLDMKETGDIDTPSVRKIKSFIRKEESIAACQYIGMPKERMHFLELPFYETGRVKKAPLSSEDIDIIKNVIEEVKPHQIYAAGDLADPHGTHRVCLDAIFSALDQLKGESYMKNCWVWLYRGAWHEWPVHEIEMAVPMSPDQVLKKRKAIFYHESQKDGVVFQGNDSREFWQRAEERNRETADLYNQLGLAEYEAMEAFVRYDFLNK</sequence>
<feature type="compositionally biased region" description="Basic and acidic residues" evidence="2">
    <location>
        <begin position="355"/>
        <end position="367"/>
    </location>
</feature>
<dbReference type="InterPro" id="IPR004547">
    <property type="entry name" value="Glucosamine6P_isomerase"/>
</dbReference>
<evidence type="ECO:0000313" key="4">
    <source>
        <dbReference type="EMBL" id="GJM63712.1"/>
    </source>
</evidence>
<protein>
    <recommendedName>
        <fullName evidence="1">Glucosamine-6-phosphate deaminase</fullName>
        <ecNumber evidence="1">3.5.99.6</ecNumber>
    </recommendedName>
</protein>
<feature type="domain" description="Glucosamine/galactosamine-6-phosphate isomerase" evidence="3">
    <location>
        <begin position="42"/>
        <end position="261"/>
    </location>
</feature>
<dbReference type="GO" id="GO:0006046">
    <property type="term" value="P:N-acetylglucosamine catabolic process"/>
    <property type="evidence" value="ECO:0007669"/>
    <property type="project" value="UniProtKB-UniRule"/>
</dbReference>
<evidence type="ECO:0000256" key="2">
    <source>
        <dbReference type="SAM" id="MobiDB-lite"/>
    </source>
</evidence>
<evidence type="ECO:0000259" key="3">
    <source>
        <dbReference type="Pfam" id="PF01182"/>
    </source>
</evidence>
<dbReference type="EMBL" id="BQKE01000003">
    <property type="protein sequence ID" value="GJM63712.1"/>
    <property type="molecule type" value="Genomic_DNA"/>
</dbReference>
<dbReference type="PANTHER" id="PTHR42892:SF1">
    <property type="entry name" value="GLUCOSAMINE-6-PHOSPHATE ISOMERASE"/>
    <property type="match status" value="1"/>
</dbReference>
<evidence type="ECO:0000313" key="5">
    <source>
        <dbReference type="Proteomes" id="UP001310022"/>
    </source>
</evidence>
<gene>
    <name evidence="4" type="primary">gpi2</name>
    <name evidence="4" type="ORF">PEDI_42640</name>
</gene>
<dbReference type="GO" id="GO:0004342">
    <property type="term" value="F:glucosamine-6-phosphate deaminase activity"/>
    <property type="evidence" value="ECO:0007669"/>
    <property type="project" value="UniProtKB-UniRule"/>
</dbReference>
<dbReference type="Proteomes" id="UP001310022">
    <property type="component" value="Unassembled WGS sequence"/>
</dbReference>
<organism evidence="4 5">
    <name type="scientific">Persicobacter diffluens</name>
    <dbReference type="NCBI Taxonomy" id="981"/>
    <lineage>
        <taxon>Bacteria</taxon>
        <taxon>Pseudomonadati</taxon>
        <taxon>Bacteroidota</taxon>
        <taxon>Cytophagia</taxon>
        <taxon>Cytophagales</taxon>
        <taxon>Persicobacteraceae</taxon>
        <taxon>Persicobacter</taxon>
    </lineage>
</organism>
<name>A0AAN4W258_9BACT</name>
<dbReference type="SUPFAM" id="SSF100950">
    <property type="entry name" value="NagB/RpiA/CoA transferase-like"/>
    <property type="match status" value="1"/>
</dbReference>
<dbReference type="Pfam" id="PF02585">
    <property type="entry name" value="PIG-L"/>
    <property type="match status" value="1"/>
</dbReference>
<dbReference type="GO" id="GO:0005975">
    <property type="term" value="P:carbohydrate metabolic process"/>
    <property type="evidence" value="ECO:0007669"/>
    <property type="project" value="InterPro"/>
</dbReference>
<dbReference type="InterPro" id="IPR003737">
    <property type="entry name" value="GlcNAc_PI_deacetylase-related"/>
</dbReference>
<dbReference type="InterPro" id="IPR037171">
    <property type="entry name" value="NagB/RpiA_transferase-like"/>
</dbReference>
<reference evidence="4 5" key="1">
    <citation type="submission" date="2021-12" db="EMBL/GenBank/DDBJ databases">
        <title>Genome sequencing of bacteria with rrn-lacking chromosome and rrn-plasmid.</title>
        <authorList>
            <person name="Anda M."/>
            <person name="Iwasaki W."/>
        </authorList>
    </citation>
    <scope>NUCLEOTIDE SEQUENCE [LARGE SCALE GENOMIC DNA]</scope>
    <source>
        <strain evidence="4 5">NBRC 15940</strain>
    </source>
</reference>
<comment type="caution">
    <text evidence="4">The sequence shown here is derived from an EMBL/GenBank/DDBJ whole genome shotgun (WGS) entry which is preliminary data.</text>
</comment>
<proteinExistence type="predicted"/>
<dbReference type="SUPFAM" id="SSF102588">
    <property type="entry name" value="LmbE-like"/>
    <property type="match status" value="1"/>
</dbReference>
<dbReference type="PANTHER" id="PTHR42892">
    <property type="entry name" value="GLUCOSAMINE-6-PHOSPHATE DEAMINASE-LIKE PROTEIN BT_0258-RELATED"/>
    <property type="match status" value="1"/>
</dbReference>
<dbReference type="EC" id="3.5.99.6" evidence="1"/>
<accession>A0AAN4W258</accession>
<dbReference type="NCBIfam" id="NF002557">
    <property type="entry name" value="PRK02122.1"/>
    <property type="match status" value="1"/>
</dbReference>
<dbReference type="AlphaFoldDB" id="A0AAN4W258"/>
<dbReference type="NCBIfam" id="TIGR00502">
    <property type="entry name" value="nagB"/>
    <property type="match status" value="1"/>
</dbReference>
<keyword evidence="5" id="KW-1185">Reference proteome</keyword>
<dbReference type="Gene3D" id="3.40.50.10320">
    <property type="entry name" value="LmbE-like"/>
    <property type="match status" value="1"/>
</dbReference>